<dbReference type="InterPro" id="IPR056924">
    <property type="entry name" value="SH3_Tf2-1"/>
</dbReference>
<dbReference type="Proteomes" id="UP000261480">
    <property type="component" value="Unplaced"/>
</dbReference>
<dbReference type="GO" id="GO:0004519">
    <property type="term" value="F:endonuclease activity"/>
    <property type="evidence" value="ECO:0007669"/>
    <property type="project" value="UniProtKB-KW"/>
</dbReference>
<dbReference type="GO" id="GO:0003677">
    <property type="term" value="F:DNA binding"/>
    <property type="evidence" value="ECO:0007669"/>
    <property type="project" value="UniProtKB-KW"/>
</dbReference>
<dbReference type="Pfam" id="PF24626">
    <property type="entry name" value="SH3_Tf2-1"/>
    <property type="match status" value="1"/>
</dbReference>
<dbReference type="Pfam" id="PF00385">
    <property type="entry name" value="Chromo"/>
    <property type="match status" value="1"/>
</dbReference>
<dbReference type="InterPro" id="IPR012337">
    <property type="entry name" value="RNaseH-like_sf"/>
</dbReference>
<dbReference type="PROSITE" id="PS50994">
    <property type="entry name" value="INTEGRASE"/>
    <property type="match status" value="1"/>
</dbReference>
<evidence type="ECO:0000313" key="12">
    <source>
        <dbReference type="Ensembl" id="ENSPMEP00000016406.1"/>
    </source>
</evidence>
<dbReference type="Pfam" id="PF17921">
    <property type="entry name" value="Integrase_H2C2"/>
    <property type="match status" value="1"/>
</dbReference>
<dbReference type="InterPro" id="IPR001584">
    <property type="entry name" value="Integrase_cat-core"/>
</dbReference>
<evidence type="ECO:0000259" key="11">
    <source>
        <dbReference type="PROSITE" id="PS50994"/>
    </source>
</evidence>
<dbReference type="InterPro" id="IPR036397">
    <property type="entry name" value="RNaseH_sf"/>
</dbReference>
<dbReference type="InterPro" id="IPR000953">
    <property type="entry name" value="Chromo/chromo_shadow_dom"/>
</dbReference>
<dbReference type="SMART" id="SM00298">
    <property type="entry name" value="CHROMO"/>
    <property type="match status" value="1"/>
</dbReference>
<evidence type="ECO:0000256" key="8">
    <source>
        <dbReference type="ARBA" id="ARBA00039658"/>
    </source>
</evidence>
<dbReference type="InterPro" id="IPR023780">
    <property type="entry name" value="Chromo_domain"/>
</dbReference>
<feature type="region of interest" description="Disordered" evidence="9">
    <location>
        <begin position="502"/>
        <end position="524"/>
    </location>
</feature>
<dbReference type="GO" id="GO:0003964">
    <property type="term" value="F:RNA-directed DNA polymerase activity"/>
    <property type="evidence" value="ECO:0007669"/>
    <property type="project" value="UniProtKB-KW"/>
</dbReference>
<dbReference type="Gene3D" id="3.30.420.10">
    <property type="entry name" value="Ribonuclease H-like superfamily/Ribonuclease H"/>
    <property type="match status" value="1"/>
</dbReference>
<keyword evidence="5" id="KW-0255">Endonuclease</keyword>
<keyword evidence="4" id="KW-0540">Nuclease</keyword>
<evidence type="ECO:0000259" key="10">
    <source>
        <dbReference type="PROSITE" id="PS50013"/>
    </source>
</evidence>
<evidence type="ECO:0000256" key="2">
    <source>
        <dbReference type="ARBA" id="ARBA00022679"/>
    </source>
</evidence>
<feature type="compositionally biased region" description="Pro residues" evidence="9">
    <location>
        <begin position="507"/>
        <end position="517"/>
    </location>
</feature>
<evidence type="ECO:0000256" key="7">
    <source>
        <dbReference type="ARBA" id="ARBA00022918"/>
    </source>
</evidence>
<evidence type="ECO:0000256" key="9">
    <source>
        <dbReference type="SAM" id="MobiDB-lite"/>
    </source>
</evidence>
<dbReference type="Gene3D" id="1.10.340.70">
    <property type="match status" value="1"/>
</dbReference>
<dbReference type="SUPFAM" id="SSF53098">
    <property type="entry name" value="Ribonuclease H-like"/>
    <property type="match status" value="1"/>
</dbReference>
<dbReference type="PROSITE" id="PS50013">
    <property type="entry name" value="CHROMO_2"/>
    <property type="match status" value="1"/>
</dbReference>
<sequence length="588" mass="66616">MTRLTHVLFFSRRLSPAERNYDVGDRELLAIKLALEEWRHWLEGAEHPVVVWTDHKNLSYLQSAKQNNPRQSRWSIFFSRFNLSISYRPGSKNVKPDALSRLYTPDDSDEGPAPLLPPSCTVGVVTWEMEDIISQAQRLEPPPESCPQGRIYVPTSVRSRFLKWIHSSKFSGHPGISRTIGLINRRFWWDSVHKDVKEFVLACPVCSRNKSSHQPPAGLLRPLPTPKSPWSHIAIDFVTGLPPSKGMTTIFTVIDRFSKSCHLIPLRKLPTSTQTAQLLIKHVFKLHGMPQEILSDRGPQFISQVWKQFCSALGAKTVLSSGYHPQTNGQTERLNQEMEATLRCVSSSNPEDWAQYLPWVEYAHNSHISVATGLSPFEVSLGYQPPLLSVDENEISVTSVQHHIRRCNKIWKETVTALNHTAAQNKRLADRKRRPAPVYTAGQKVWLSTKDIPLRSMSRKLSPRFIGPYEILSVVSPTVVRLRLPPSLRIHATFHVSQVKPVRSSPLCPPAEPPPPARDVDGHPTYSVRRIVDSRRRGRGFQYLVDWEGYGPEERSWVPRSFILDPSLISDYTASQPSTSSRPPGGVH</sequence>
<reference evidence="12" key="2">
    <citation type="submission" date="2025-09" db="UniProtKB">
        <authorList>
            <consortium name="Ensembl"/>
        </authorList>
    </citation>
    <scope>IDENTIFICATION</scope>
</reference>
<dbReference type="Pfam" id="PF00665">
    <property type="entry name" value="rve"/>
    <property type="match status" value="1"/>
</dbReference>
<keyword evidence="13" id="KW-1185">Reference proteome</keyword>
<dbReference type="GO" id="GO:0006508">
    <property type="term" value="P:proteolysis"/>
    <property type="evidence" value="ECO:0007669"/>
    <property type="project" value="UniProtKB-KW"/>
</dbReference>
<dbReference type="InterPro" id="IPR016197">
    <property type="entry name" value="Chromo-like_dom_sf"/>
</dbReference>
<dbReference type="GO" id="GO:0004190">
    <property type="term" value="F:aspartic-type endopeptidase activity"/>
    <property type="evidence" value="ECO:0007669"/>
    <property type="project" value="UniProtKB-KW"/>
</dbReference>
<keyword evidence="6" id="KW-0378">Hydrolase</keyword>
<dbReference type="FunFam" id="1.10.340.70:FF:000001">
    <property type="entry name" value="Retrovirus-related Pol polyprotein from transposon gypsy-like Protein"/>
    <property type="match status" value="1"/>
</dbReference>
<dbReference type="GO" id="GO:0005634">
    <property type="term" value="C:nucleus"/>
    <property type="evidence" value="ECO:0007669"/>
    <property type="project" value="UniProtKB-SubCell"/>
</dbReference>
<dbReference type="GO" id="GO:0003887">
    <property type="term" value="F:DNA-directed DNA polymerase activity"/>
    <property type="evidence" value="ECO:0007669"/>
    <property type="project" value="UniProtKB-KW"/>
</dbReference>
<reference evidence="12" key="1">
    <citation type="submission" date="2025-08" db="UniProtKB">
        <authorList>
            <consortium name="Ensembl"/>
        </authorList>
    </citation>
    <scope>IDENTIFICATION</scope>
</reference>
<keyword evidence="7" id="KW-0695">RNA-directed DNA polymerase</keyword>
<evidence type="ECO:0000256" key="4">
    <source>
        <dbReference type="ARBA" id="ARBA00022722"/>
    </source>
</evidence>
<name>A0A3B3XMZ2_9TELE</name>
<dbReference type="STRING" id="48701.ENSPMEP00000016406"/>
<dbReference type="FunFam" id="3.30.420.10:FF:000032">
    <property type="entry name" value="Retrovirus-related Pol polyprotein from transposon 297-like Protein"/>
    <property type="match status" value="1"/>
</dbReference>
<dbReference type="Pfam" id="PF17917">
    <property type="entry name" value="RT_RNaseH"/>
    <property type="match status" value="1"/>
</dbReference>
<dbReference type="GO" id="GO:0015074">
    <property type="term" value="P:DNA integration"/>
    <property type="evidence" value="ECO:0007669"/>
    <property type="project" value="UniProtKB-KW"/>
</dbReference>
<dbReference type="Ensembl" id="ENSPMET00000033375.1">
    <property type="protein sequence ID" value="ENSPMEP00000016406.1"/>
    <property type="gene ID" value="ENSPMEG00000019053.1"/>
</dbReference>
<dbReference type="GO" id="GO:0006310">
    <property type="term" value="P:DNA recombination"/>
    <property type="evidence" value="ECO:0007669"/>
    <property type="project" value="UniProtKB-KW"/>
</dbReference>
<evidence type="ECO:0000256" key="3">
    <source>
        <dbReference type="ARBA" id="ARBA00022695"/>
    </source>
</evidence>
<dbReference type="InterPro" id="IPR043502">
    <property type="entry name" value="DNA/RNA_pol_sf"/>
</dbReference>
<feature type="domain" description="Integrase catalytic" evidence="11">
    <location>
        <begin position="225"/>
        <end position="384"/>
    </location>
</feature>
<evidence type="ECO:0000313" key="13">
    <source>
        <dbReference type="Proteomes" id="UP000261480"/>
    </source>
</evidence>
<evidence type="ECO:0000256" key="1">
    <source>
        <dbReference type="ARBA" id="ARBA00004123"/>
    </source>
</evidence>
<keyword evidence="2" id="KW-0808">Transferase</keyword>
<evidence type="ECO:0000256" key="6">
    <source>
        <dbReference type="ARBA" id="ARBA00022801"/>
    </source>
</evidence>
<accession>A0A3B3XMZ2</accession>
<proteinExistence type="predicted"/>
<dbReference type="InterPro" id="IPR041373">
    <property type="entry name" value="RT_RNaseH"/>
</dbReference>
<keyword evidence="3" id="KW-0548">Nucleotidyltransferase</keyword>
<dbReference type="SUPFAM" id="SSF54160">
    <property type="entry name" value="Chromo domain-like"/>
    <property type="match status" value="1"/>
</dbReference>
<feature type="domain" description="Chromo" evidence="10">
    <location>
        <begin position="526"/>
        <end position="584"/>
    </location>
</feature>
<dbReference type="SUPFAM" id="SSF56672">
    <property type="entry name" value="DNA/RNA polymerases"/>
    <property type="match status" value="1"/>
</dbReference>
<dbReference type="InterPro" id="IPR041588">
    <property type="entry name" value="Integrase_H2C2"/>
</dbReference>
<organism evidence="12 13">
    <name type="scientific">Poecilia mexicana</name>
    <dbReference type="NCBI Taxonomy" id="48701"/>
    <lineage>
        <taxon>Eukaryota</taxon>
        <taxon>Metazoa</taxon>
        <taxon>Chordata</taxon>
        <taxon>Craniata</taxon>
        <taxon>Vertebrata</taxon>
        <taxon>Euteleostomi</taxon>
        <taxon>Actinopterygii</taxon>
        <taxon>Neopterygii</taxon>
        <taxon>Teleostei</taxon>
        <taxon>Neoteleostei</taxon>
        <taxon>Acanthomorphata</taxon>
        <taxon>Ovalentaria</taxon>
        <taxon>Atherinomorphae</taxon>
        <taxon>Cyprinodontiformes</taxon>
        <taxon>Poeciliidae</taxon>
        <taxon>Poeciliinae</taxon>
        <taxon>Poecilia</taxon>
    </lineage>
</organism>
<protein>
    <recommendedName>
        <fullName evidence="8">Gypsy retrotransposon integrase-like protein 1</fullName>
    </recommendedName>
</protein>
<dbReference type="AlphaFoldDB" id="A0A3B3XMZ2"/>
<dbReference type="GO" id="GO:0046872">
    <property type="term" value="F:metal ion binding"/>
    <property type="evidence" value="ECO:0007669"/>
    <property type="project" value="UniProtKB-KW"/>
</dbReference>
<comment type="subcellular location">
    <subcellularLocation>
        <location evidence="1">Nucleus</location>
    </subcellularLocation>
</comment>
<evidence type="ECO:0000256" key="5">
    <source>
        <dbReference type="ARBA" id="ARBA00022759"/>
    </source>
</evidence>
<dbReference type="Gene3D" id="2.40.50.40">
    <property type="match status" value="1"/>
</dbReference>
<dbReference type="CDD" id="cd09274">
    <property type="entry name" value="RNase_HI_RT_Ty3"/>
    <property type="match status" value="1"/>
</dbReference>